<comment type="caution">
    <text evidence="1">The sequence shown here is derived from an EMBL/GenBank/DDBJ whole genome shotgun (WGS) entry which is preliminary data.</text>
</comment>
<protein>
    <submittedName>
        <fullName evidence="1">Uncharacterized protein</fullName>
    </submittedName>
</protein>
<accession>A0AAD6ASV8</accession>
<reference evidence="1" key="1">
    <citation type="submission" date="2022-11" db="EMBL/GenBank/DDBJ databases">
        <title>Chromosome-level genome of Pogonophryne albipinna.</title>
        <authorList>
            <person name="Jo E."/>
        </authorList>
    </citation>
    <scope>NUCLEOTIDE SEQUENCE</scope>
    <source>
        <strain evidence="1">SGF0006</strain>
        <tissue evidence="1">Muscle</tissue>
    </source>
</reference>
<name>A0AAD6ASV8_9TELE</name>
<organism evidence="1 2">
    <name type="scientific">Pogonophryne albipinna</name>
    <dbReference type="NCBI Taxonomy" id="1090488"/>
    <lineage>
        <taxon>Eukaryota</taxon>
        <taxon>Metazoa</taxon>
        <taxon>Chordata</taxon>
        <taxon>Craniata</taxon>
        <taxon>Vertebrata</taxon>
        <taxon>Euteleostomi</taxon>
        <taxon>Actinopterygii</taxon>
        <taxon>Neopterygii</taxon>
        <taxon>Teleostei</taxon>
        <taxon>Neoteleostei</taxon>
        <taxon>Acanthomorphata</taxon>
        <taxon>Eupercaria</taxon>
        <taxon>Perciformes</taxon>
        <taxon>Notothenioidei</taxon>
        <taxon>Pogonophryne</taxon>
    </lineage>
</organism>
<dbReference type="AlphaFoldDB" id="A0AAD6ASV8"/>
<evidence type="ECO:0000313" key="1">
    <source>
        <dbReference type="EMBL" id="KAJ4931363.1"/>
    </source>
</evidence>
<keyword evidence="2" id="KW-1185">Reference proteome</keyword>
<sequence>MSWGPPGSPVQILGPEQLAWGLVRVFGGGRPKGLARSLHLLRPPGAWFLIRGPRFSSPGPLAQPPPPLL</sequence>
<proteinExistence type="predicted"/>
<dbReference type="EMBL" id="JAPTMU010000015">
    <property type="protein sequence ID" value="KAJ4931363.1"/>
    <property type="molecule type" value="Genomic_DNA"/>
</dbReference>
<gene>
    <name evidence="1" type="ORF">JOQ06_025660</name>
</gene>
<dbReference type="Proteomes" id="UP001219934">
    <property type="component" value="Unassembled WGS sequence"/>
</dbReference>
<evidence type="ECO:0000313" key="2">
    <source>
        <dbReference type="Proteomes" id="UP001219934"/>
    </source>
</evidence>